<dbReference type="OMA" id="DMARNMM"/>
<evidence type="ECO:0000256" key="3">
    <source>
        <dbReference type="ARBA" id="ARBA00022803"/>
    </source>
</evidence>
<evidence type="ECO:0000313" key="8">
    <source>
        <dbReference type="Proteomes" id="UP000094389"/>
    </source>
</evidence>
<dbReference type="Pfam" id="PF16546">
    <property type="entry name" value="SGTA_dimer"/>
    <property type="match status" value="1"/>
</dbReference>
<dbReference type="PANTHER" id="PTHR45831">
    <property type="entry name" value="LD24721P"/>
    <property type="match status" value="1"/>
</dbReference>
<sequence>KETALQIINFLKSSVEKKEVNEDYVDSIDVAIDCIADAFEVNKEEDSATVKTSFRGKSLQEILSEFKDQEPAGEAQVPVHVEHDEEVVKKADELKLEGNKAMARKDFQGAVDKYTEALELTPKNVIYLSNRAAAYSSLRDHEKAIEDANAAIAIDPSYSKAYSRLGLAYYALGKPKDALEAYKKGMESEGDKPTESMKKGYETAKKKVEESLNVAAPEQPSTTDRSTPSASASANSSTGAGAGGLPDLGGLASMLGGAGGLEGILNSPIAQQMMQDPNLMSNLMNNPALSQMAQNFGAGNGQMPDLNSLMNNPMLRNLANQFMQG</sequence>
<gene>
    <name evidence="7" type="ORF">CYBJADRAFT_116763</name>
</gene>
<evidence type="ECO:0000256" key="2">
    <source>
        <dbReference type="ARBA" id="ARBA00022737"/>
    </source>
</evidence>
<dbReference type="STRING" id="983966.A0A1E4RUX7"/>
<dbReference type="InterPro" id="IPR011990">
    <property type="entry name" value="TPR-like_helical_dom_sf"/>
</dbReference>
<dbReference type="SUPFAM" id="SSF48452">
    <property type="entry name" value="TPR-like"/>
    <property type="match status" value="1"/>
</dbReference>
<dbReference type="AlphaFoldDB" id="A0A1E4RUX7"/>
<dbReference type="Gene3D" id="1.20.5.420">
    <property type="entry name" value="Immunoglobulin FC, subunit C"/>
    <property type="match status" value="1"/>
</dbReference>
<feature type="compositionally biased region" description="Polar residues" evidence="5">
    <location>
        <begin position="219"/>
        <end position="228"/>
    </location>
</feature>
<feature type="region of interest" description="Disordered" evidence="5">
    <location>
        <begin position="185"/>
        <end position="204"/>
    </location>
</feature>
<keyword evidence="2" id="KW-0677">Repeat</keyword>
<organism evidence="7 8">
    <name type="scientific">Cyberlindnera jadinii (strain ATCC 18201 / CBS 1600 / BCRC 20928 / JCM 3617 / NBRC 0987 / NRRL Y-1542)</name>
    <name type="common">Torula yeast</name>
    <name type="synonym">Candida utilis</name>
    <dbReference type="NCBI Taxonomy" id="983966"/>
    <lineage>
        <taxon>Eukaryota</taxon>
        <taxon>Fungi</taxon>
        <taxon>Dikarya</taxon>
        <taxon>Ascomycota</taxon>
        <taxon>Saccharomycotina</taxon>
        <taxon>Saccharomycetes</taxon>
        <taxon>Phaffomycetales</taxon>
        <taxon>Phaffomycetaceae</taxon>
        <taxon>Cyberlindnera</taxon>
    </lineage>
</organism>
<dbReference type="PROSITE" id="PS50005">
    <property type="entry name" value="TPR"/>
    <property type="match status" value="3"/>
</dbReference>
<feature type="repeat" description="TPR" evidence="4">
    <location>
        <begin position="159"/>
        <end position="192"/>
    </location>
</feature>
<feature type="repeat" description="TPR" evidence="4">
    <location>
        <begin position="125"/>
        <end position="158"/>
    </location>
</feature>
<dbReference type="Gene3D" id="1.25.40.10">
    <property type="entry name" value="Tetratricopeptide repeat domain"/>
    <property type="match status" value="1"/>
</dbReference>
<dbReference type="Proteomes" id="UP000094389">
    <property type="component" value="Unassembled WGS sequence"/>
</dbReference>
<dbReference type="FunFam" id="1.25.40.10:FF:000207">
    <property type="entry name" value="Small glutamine-rich tetratricopeptide repeat-containing protein"/>
    <property type="match status" value="1"/>
</dbReference>
<dbReference type="InterPro" id="IPR032374">
    <property type="entry name" value="SGTA_dimer"/>
</dbReference>
<comment type="similarity">
    <text evidence="1">Belongs to the SGT family.</text>
</comment>
<dbReference type="Pfam" id="PF00515">
    <property type="entry name" value="TPR_1"/>
    <property type="match status" value="2"/>
</dbReference>
<keyword evidence="3 4" id="KW-0802">TPR repeat</keyword>
<protein>
    <submittedName>
        <fullName evidence="7">TPR-like protein</fullName>
    </submittedName>
</protein>
<evidence type="ECO:0000256" key="1">
    <source>
        <dbReference type="ARBA" id="ARBA00008175"/>
    </source>
</evidence>
<feature type="domain" description="SGTA homodimerisation" evidence="6">
    <location>
        <begin position="1"/>
        <end position="64"/>
    </location>
</feature>
<dbReference type="PANTHER" id="PTHR45831:SF2">
    <property type="entry name" value="LD24721P"/>
    <property type="match status" value="1"/>
</dbReference>
<evidence type="ECO:0000259" key="6">
    <source>
        <dbReference type="Pfam" id="PF16546"/>
    </source>
</evidence>
<dbReference type="OrthoDB" id="2335338at2759"/>
<dbReference type="GeneID" id="30986609"/>
<dbReference type="InterPro" id="IPR047150">
    <property type="entry name" value="SGT"/>
</dbReference>
<dbReference type="SMART" id="SM00028">
    <property type="entry name" value="TPR"/>
    <property type="match status" value="3"/>
</dbReference>
<evidence type="ECO:0000256" key="5">
    <source>
        <dbReference type="SAM" id="MobiDB-lite"/>
    </source>
</evidence>
<feature type="non-terminal residue" evidence="7">
    <location>
        <position position="325"/>
    </location>
</feature>
<proteinExistence type="inferred from homology"/>
<feature type="region of interest" description="Disordered" evidence="5">
    <location>
        <begin position="211"/>
        <end position="241"/>
    </location>
</feature>
<reference evidence="7 8" key="1">
    <citation type="journal article" date="2016" name="Proc. Natl. Acad. Sci. U.S.A.">
        <title>Comparative genomics of biotechnologically important yeasts.</title>
        <authorList>
            <person name="Riley R."/>
            <person name="Haridas S."/>
            <person name="Wolfe K.H."/>
            <person name="Lopes M.R."/>
            <person name="Hittinger C.T."/>
            <person name="Goeker M."/>
            <person name="Salamov A.A."/>
            <person name="Wisecaver J.H."/>
            <person name="Long T.M."/>
            <person name="Calvey C.H."/>
            <person name="Aerts A.L."/>
            <person name="Barry K.W."/>
            <person name="Choi C."/>
            <person name="Clum A."/>
            <person name="Coughlan A.Y."/>
            <person name="Deshpande S."/>
            <person name="Douglass A.P."/>
            <person name="Hanson S.J."/>
            <person name="Klenk H.-P."/>
            <person name="LaButti K.M."/>
            <person name="Lapidus A."/>
            <person name="Lindquist E.A."/>
            <person name="Lipzen A.M."/>
            <person name="Meier-Kolthoff J.P."/>
            <person name="Ohm R.A."/>
            <person name="Otillar R.P."/>
            <person name="Pangilinan J.L."/>
            <person name="Peng Y."/>
            <person name="Rokas A."/>
            <person name="Rosa C.A."/>
            <person name="Scheuner C."/>
            <person name="Sibirny A.A."/>
            <person name="Slot J.C."/>
            <person name="Stielow J.B."/>
            <person name="Sun H."/>
            <person name="Kurtzman C.P."/>
            <person name="Blackwell M."/>
            <person name="Grigoriev I.V."/>
            <person name="Jeffries T.W."/>
        </authorList>
    </citation>
    <scope>NUCLEOTIDE SEQUENCE [LARGE SCALE GENOMIC DNA]</scope>
    <source>
        <strain evidence="8">ATCC 18201 / CBS 1600 / BCRC 20928 / JCM 3617 / NBRC 0987 / NRRL Y-1542</strain>
    </source>
</reference>
<dbReference type="RefSeq" id="XP_020068087.1">
    <property type="nucleotide sequence ID" value="XM_020212213.1"/>
</dbReference>
<evidence type="ECO:0000313" key="7">
    <source>
        <dbReference type="EMBL" id="ODV71048.1"/>
    </source>
</evidence>
<feature type="repeat" description="TPR" evidence="4">
    <location>
        <begin position="91"/>
        <end position="124"/>
    </location>
</feature>
<feature type="compositionally biased region" description="Low complexity" evidence="5">
    <location>
        <begin position="229"/>
        <end position="239"/>
    </location>
</feature>
<feature type="non-terminal residue" evidence="7">
    <location>
        <position position="1"/>
    </location>
</feature>
<evidence type="ECO:0000256" key="4">
    <source>
        <dbReference type="PROSITE-ProRule" id="PRU00339"/>
    </source>
</evidence>
<dbReference type="GO" id="GO:0072380">
    <property type="term" value="C:TRC complex"/>
    <property type="evidence" value="ECO:0007669"/>
    <property type="project" value="TreeGrafter"/>
</dbReference>
<dbReference type="GO" id="GO:0006620">
    <property type="term" value="P:post-translational protein targeting to endoplasmic reticulum membrane"/>
    <property type="evidence" value="ECO:0007669"/>
    <property type="project" value="TreeGrafter"/>
</dbReference>
<accession>A0A1E4RUX7</accession>
<name>A0A1E4RUX7_CYBJN</name>
<dbReference type="GO" id="GO:0060090">
    <property type="term" value="F:molecular adaptor activity"/>
    <property type="evidence" value="ECO:0007669"/>
    <property type="project" value="TreeGrafter"/>
</dbReference>
<dbReference type="EMBL" id="KV453945">
    <property type="protein sequence ID" value="ODV71048.1"/>
    <property type="molecule type" value="Genomic_DNA"/>
</dbReference>
<keyword evidence="8" id="KW-1185">Reference proteome</keyword>
<dbReference type="InterPro" id="IPR019734">
    <property type="entry name" value="TPR_rpt"/>
</dbReference>
<dbReference type="GO" id="GO:0016020">
    <property type="term" value="C:membrane"/>
    <property type="evidence" value="ECO:0007669"/>
    <property type="project" value="TreeGrafter"/>
</dbReference>